<feature type="region of interest" description="Disordered" evidence="1">
    <location>
        <begin position="214"/>
        <end position="235"/>
    </location>
</feature>
<feature type="region of interest" description="Disordered" evidence="1">
    <location>
        <begin position="262"/>
        <end position="308"/>
    </location>
</feature>
<feature type="compositionally biased region" description="Basic residues" evidence="1">
    <location>
        <begin position="443"/>
        <end position="454"/>
    </location>
</feature>
<dbReference type="EMBL" id="ML995874">
    <property type="protein sequence ID" value="KAF2766302.1"/>
    <property type="molecule type" value="Genomic_DNA"/>
</dbReference>
<evidence type="ECO:0000313" key="2">
    <source>
        <dbReference type="EMBL" id="KAF2766302.1"/>
    </source>
</evidence>
<feature type="compositionally biased region" description="Polar residues" evidence="1">
    <location>
        <begin position="268"/>
        <end position="277"/>
    </location>
</feature>
<feature type="region of interest" description="Disordered" evidence="1">
    <location>
        <begin position="35"/>
        <end position="55"/>
    </location>
</feature>
<proteinExistence type="predicted"/>
<organism evidence="2 3">
    <name type="scientific">Teratosphaeria nubilosa</name>
    <dbReference type="NCBI Taxonomy" id="161662"/>
    <lineage>
        <taxon>Eukaryota</taxon>
        <taxon>Fungi</taxon>
        <taxon>Dikarya</taxon>
        <taxon>Ascomycota</taxon>
        <taxon>Pezizomycotina</taxon>
        <taxon>Dothideomycetes</taxon>
        <taxon>Dothideomycetidae</taxon>
        <taxon>Mycosphaerellales</taxon>
        <taxon>Teratosphaeriaceae</taxon>
        <taxon>Teratosphaeria</taxon>
    </lineage>
</organism>
<evidence type="ECO:0000256" key="1">
    <source>
        <dbReference type="SAM" id="MobiDB-lite"/>
    </source>
</evidence>
<feature type="compositionally biased region" description="Pro residues" evidence="1">
    <location>
        <begin position="622"/>
        <end position="637"/>
    </location>
</feature>
<dbReference type="Proteomes" id="UP000799436">
    <property type="component" value="Unassembled WGS sequence"/>
</dbReference>
<protein>
    <submittedName>
        <fullName evidence="2">Uncharacterized protein</fullName>
    </submittedName>
</protein>
<feature type="region of interest" description="Disordered" evidence="1">
    <location>
        <begin position="125"/>
        <end position="151"/>
    </location>
</feature>
<accession>A0A6G1L138</accession>
<feature type="compositionally biased region" description="Acidic residues" evidence="1">
    <location>
        <begin position="35"/>
        <end position="47"/>
    </location>
</feature>
<gene>
    <name evidence="2" type="ORF">EJ03DRAFT_377136</name>
</gene>
<evidence type="ECO:0000313" key="3">
    <source>
        <dbReference type="Proteomes" id="UP000799436"/>
    </source>
</evidence>
<dbReference type="OrthoDB" id="5419922at2759"/>
<feature type="region of interest" description="Disordered" evidence="1">
    <location>
        <begin position="529"/>
        <end position="564"/>
    </location>
</feature>
<keyword evidence="3" id="KW-1185">Reference proteome</keyword>
<dbReference type="AlphaFoldDB" id="A0A6G1L138"/>
<feature type="region of interest" description="Disordered" evidence="1">
    <location>
        <begin position="386"/>
        <end position="405"/>
    </location>
</feature>
<reference evidence="2" key="1">
    <citation type="journal article" date="2020" name="Stud. Mycol.">
        <title>101 Dothideomycetes genomes: a test case for predicting lifestyles and emergence of pathogens.</title>
        <authorList>
            <person name="Haridas S."/>
            <person name="Albert R."/>
            <person name="Binder M."/>
            <person name="Bloem J."/>
            <person name="Labutti K."/>
            <person name="Salamov A."/>
            <person name="Andreopoulos B."/>
            <person name="Baker S."/>
            <person name="Barry K."/>
            <person name="Bills G."/>
            <person name="Bluhm B."/>
            <person name="Cannon C."/>
            <person name="Castanera R."/>
            <person name="Culley D."/>
            <person name="Daum C."/>
            <person name="Ezra D."/>
            <person name="Gonzalez J."/>
            <person name="Henrissat B."/>
            <person name="Kuo A."/>
            <person name="Liang C."/>
            <person name="Lipzen A."/>
            <person name="Lutzoni F."/>
            <person name="Magnuson J."/>
            <person name="Mondo S."/>
            <person name="Nolan M."/>
            <person name="Ohm R."/>
            <person name="Pangilinan J."/>
            <person name="Park H.-J."/>
            <person name="Ramirez L."/>
            <person name="Alfaro M."/>
            <person name="Sun H."/>
            <person name="Tritt A."/>
            <person name="Yoshinaga Y."/>
            <person name="Zwiers L.-H."/>
            <person name="Turgeon B."/>
            <person name="Goodwin S."/>
            <person name="Spatafora J."/>
            <person name="Crous P."/>
            <person name="Grigoriev I."/>
        </authorList>
    </citation>
    <scope>NUCLEOTIDE SEQUENCE</scope>
    <source>
        <strain evidence="2">CBS 116005</strain>
    </source>
</reference>
<feature type="region of interest" description="Disordered" evidence="1">
    <location>
        <begin position="411"/>
        <end position="473"/>
    </location>
</feature>
<name>A0A6G1L138_9PEZI</name>
<sequence>MIKTHKPRGHFWVGASVFQRSKEIRKITFEDCTPPEDDEVLYPDSDGDLSANERSAKRRRIEQLADDFLNGKPLTIQSARPHCQSLKVAIEYNERSRTGKQYSLEVTRKREGNDAVIWEDVDELATTSAGPDEAKRSRSKGKGRAPAKRFRVATKTQAIEREQASSACRQVRHRNVKLTTEPSTAARQQAAVLRDRSMKRAATDVPAMTEVIDESPPEQGVHSGPSTMARPRYFRNRKPPSTEWLLRQNTALYELKADESFDELTRSPVESTPSRPSQKPKAEYVSVPDREGSDCKGVSEPCSTDDLAKSQGQNLQRAVAVPEAIQEYPSNDDAIIGGRRATELAATASGVEENGPEMQTPVTAQGDNVRRAQSSNAFVSRRIESQAFDHSQGSIEPDNTVQSAVPRPAYTALTSSDESGTPFMFRKRRTRANPTGAAAVARKPIRKDRGKKTSRASDGTSAPTNYPPPVASAAPPVLDMSISHDSSFGMRLNMALADEPMKGGLLADPISDGRSSSSGTALREEFRNAGADVSFDNGEAQSSQNAAPRNHDHESSGVKVATGGVGDYGRAPECSGTADEAAVTQWPGTQMALYQAQRDLFPSPAKFHGDDGCAVHLTPGPNNSPPASAPPANPPARPLLRELSQESQLPSTQALMTAWSPWSAVKKTKQGTASMTVPSPSAPPIGFERAARSSRLSVIDSEPATSFSLGNERRRSSLRFSVTSEHLSTPKMQFSVTKSASQEGKQLSGEKSEDAAFLEVPTATNNEPHKKTCSSDPSFISILREHLVSGAPGADATPINRNATTVVDAAVREITVRNDMDSDATAGIDRTSSSMPAGQAHAALAFRDDSQPERTIAGLGEDLFASTREMDGIASQ</sequence>
<feature type="compositionally biased region" description="Polar residues" evidence="1">
    <location>
        <begin position="388"/>
        <end position="403"/>
    </location>
</feature>
<feature type="compositionally biased region" description="Basic residues" evidence="1">
    <location>
        <begin position="137"/>
        <end position="151"/>
    </location>
</feature>
<feature type="region of interest" description="Disordered" evidence="1">
    <location>
        <begin position="602"/>
        <end position="638"/>
    </location>
</feature>
<feature type="region of interest" description="Disordered" evidence="1">
    <location>
        <begin position="823"/>
        <end position="849"/>
    </location>
</feature>